<comment type="caution">
    <text evidence="2">The sequence shown here is derived from an EMBL/GenBank/DDBJ whole genome shotgun (WGS) entry which is preliminary data.</text>
</comment>
<keyword evidence="1" id="KW-0812">Transmembrane</keyword>
<name>A0ABP9CXP4_9FLAO</name>
<gene>
    <name evidence="2" type="ORF">GCM10023330_28160</name>
</gene>
<evidence type="ECO:0000256" key="1">
    <source>
        <dbReference type="SAM" id="Phobius"/>
    </source>
</evidence>
<evidence type="ECO:0000313" key="3">
    <source>
        <dbReference type="Proteomes" id="UP001501433"/>
    </source>
</evidence>
<keyword evidence="1" id="KW-0472">Membrane</keyword>
<feature type="transmembrane region" description="Helical" evidence="1">
    <location>
        <begin position="21"/>
        <end position="42"/>
    </location>
</feature>
<dbReference type="RefSeq" id="WP_345277930.1">
    <property type="nucleotide sequence ID" value="NZ_BAABJW010000005.1"/>
</dbReference>
<organism evidence="2 3">
    <name type="scientific">Litoribaculum gwangyangense</name>
    <dbReference type="NCBI Taxonomy" id="1130722"/>
    <lineage>
        <taxon>Bacteria</taxon>
        <taxon>Pseudomonadati</taxon>
        <taxon>Bacteroidota</taxon>
        <taxon>Flavobacteriia</taxon>
        <taxon>Flavobacteriales</taxon>
        <taxon>Flavobacteriaceae</taxon>
        <taxon>Litoribaculum</taxon>
    </lineage>
</organism>
<accession>A0ABP9CXP4</accession>
<keyword evidence="3" id="KW-1185">Reference proteome</keyword>
<evidence type="ECO:0000313" key="2">
    <source>
        <dbReference type="EMBL" id="GAA4817738.1"/>
    </source>
</evidence>
<proteinExistence type="predicted"/>
<protein>
    <submittedName>
        <fullName evidence="2">Uncharacterized protein</fullName>
    </submittedName>
</protein>
<sequence>MIKFFRKIRQKLLSENKFSKYLIYAIGEIILVVIGILIALQINNWNENQKNNEKEISIAKELYIELNENQISVKNQLELWENRDKKISEVISLIESENVKLTNREFDSTLIYVIAFSNFKLKQSKFQRILSLESFQFKKSPTLINDMLSLNNMYTTLMDYYRQNDDNYHKLLQPYLIENYATENFNNIITGRKTESKVDYHQLLYDLKFANIIHSSRGSSAPFVQRIKITINRIEALKRQLEKFYPSIIIANNR</sequence>
<keyword evidence="1" id="KW-1133">Transmembrane helix</keyword>
<dbReference type="InterPro" id="IPR045749">
    <property type="entry name" value="DUF6090"/>
</dbReference>
<reference evidence="3" key="1">
    <citation type="journal article" date="2019" name="Int. J. Syst. Evol. Microbiol.">
        <title>The Global Catalogue of Microorganisms (GCM) 10K type strain sequencing project: providing services to taxonomists for standard genome sequencing and annotation.</title>
        <authorList>
            <consortium name="The Broad Institute Genomics Platform"/>
            <consortium name="The Broad Institute Genome Sequencing Center for Infectious Disease"/>
            <person name="Wu L."/>
            <person name="Ma J."/>
        </authorList>
    </citation>
    <scope>NUCLEOTIDE SEQUENCE [LARGE SCALE GENOMIC DNA]</scope>
    <source>
        <strain evidence="3">JCM 18325</strain>
    </source>
</reference>
<dbReference type="EMBL" id="BAABJW010000005">
    <property type="protein sequence ID" value="GAA4817738.1"/>
    <property type="molecule type" value="Genomic_DNA"/>
</dbReference>
<dbReference type="Pfam" id="PF19578">
    <property type="entry name" value="DUF6090"/>
    <property type="match status" value="1"/>
</dbReference>
<dbReference type="Proteomes" id="UP001501433">
    <property type="component" value="Unassembled WGS sequence"/>
</dbReference>